<keyword evidence="2" id="KW-1185">Reference proteome</keyword>
<organism evidence="1 2">
    <name type="scientific">Morus notabilis</name>
    <dbReference type="NCBI Taxonomy" id="981085"/>
    <lineage>
        <taxon>Eukaryota</taxon>
        <taxon>Viridiplantae</taxon>
        <taxon>Streptophyta</taxon>
        <taxon>Embryophyta</taxon>
        <taxon>Tracheophyta</taxon>
        <taxon>Spermatophyta</taxon>
        <taxon>Magnoliopsida</taxon>
        <taxon>eudicotyledons</taxon>
        <taxon>Gunneridae</taxon>
        <taxon>Pentapetalae</taxon>
        <taxon>rosids</taxon>
        <taxon>fabids</taxon>
        <taxon>Rosales</taxon>
        <taxon>Moraceae</taxon>
        <taxon>Moreae</taxon>
        <taxon>Morus</taxon>
    </lineage>
</organism>
<dbReference type="Proteomes" id="UP000030645">
    <property type="component" value="Unassembled WGS sequence"/>
</dbReference>
<gene>
    <name evidence="1" type="ORF">L484_014925</name>
</gene>
<evidence type="ECO:0000313" key="2">
    <source>
        <dbReference type="Proteomes" id="UP000030645"/>
    </source>
</evidence>
<proteinExistence type="predicted"/>
<accession>W9QZ45</accession>
<dbReference type="EMBL" id="KE344395">
    <property type="protein sequence ID" value="EXB60471.1"/>
    <property type="molecule type" value="Genomic_DNA"/>
</dbReference>
<dbReference type="AlphaFoldDB" id="W9QZ45"/>
<sequence>MISEGSASTIGLYCPVSFSSLDTCFAPFSRSDRTANSGNLVCLVMRGVTTYLTMEKLKEEMSLTYYRDHTITAPGCSSKLTTT</sequence>
<evidence type="ECO:0000313" key="1">
    <source>
        <dbReference type="EMBL" id="EXB60471.1"/>
    </source>
</evidence>
<protein>
    <submittedName>
        <fullName evidence="1">Uncharacterized protein</fullName>
    </submittedName>
</protein>
<reference evidence="2" key="1">
    <citation type="submission" date="2013-01" db="EMBL/GenBank/DDBJ databases">
        <title>Draft Genome Sequence of a Mulberry Tree, Morus notabilis C.K. Schneid.</title>
        <authorList>
            <person name="He N."/>
            <person name="Zhao S."/>
        </authorList>
    </citation>
    <scope>NUCLEOTIDE SEQUENCE</scope>
</reference>
<name>W9QZ45_9ROSA</name>